<sequence length="793" mass="84216">MPSSNNSILEQSVAIDLAIQMKLANESNNLKPLLASKKPFSLRSSVMSLVPSHRSLSALATTSTATSVDDSFVPVPSTIKSSSNRAKSDSGLPFLTTTMHIGNQSANNALLFILVIGSEVVIAKKIELNQIQIDLIKRAAITGAADSLAGKCVALEVFDGSNVLGYVSRTSNGYNFVSALASATSFYLDPTLLSRYQLIDSQGSQAYISVVNWVMPGSSYGNRSDWTFAVASNGNYTVTSTLTGQYLGSFLGTLGSGSSTSTVSLTLATGCYIPPDVPLAVTGTPSASVSSQGKIVGVMDMHMHLTAGYAFGGEMHCGDAWALGGVQDALPSSCDGHKSDTIGALLQGVLGGTSITNASGYGYPSFSEWPTYNSVLHEQAYFRGIERAYLSGVRVINALLVANRVICDIFPYRDMPCDEMDQIRAQYTFLTQLQDYVDALSGGSGLGWFRIVTTPAQVRTITGAGKLAVLIGVENSEIFGCSQANATACTEAVVDAGLDELQAMGVTGFFPVHKFDNAFGGTRMDPGAAGAFINLGNLISSGHWWELENCTSSAVDQPQSLTSNDFANFLDFGIASIPDGTTLPVYHTGPACNIRGLTDIGAYLVQQMIKRGMIVHIDHMSVKTANMTLNLLQSSNYPGTLSEHSWADYAMVDRVLAVGGVVGIYGFNSTEFVQRWQLYRSLPHGSAVTAIGLGSDVNGLAVQPPPRTDASTNPFVYPFTALTGITAARQSLGTRTYDINNDGVAFYGLYAEWLVDSVNIAGTNGALLKSHFLNSAEAYVSMWEKARATQNIS</sequence>
<proteinExistence type="predicted"/>
<dbReference type="SUPFAM" id="SSF51556">
    <property type="entry name" value="Metallo-dependent hydrolases"/>
    <property type="match status" value="1"/>
</dbReference>
<dbReference type="EMBL" id="JADGJH010000015">
    <property type="protein sequence ID" value="KAJ3142518.1"/>
    <property type="molecule type" value="Genomic_DNA"/>
</dbReference>
<organism evidence="1 2">
    <name type="scientific">Physocladia obscura</name>
    <dbReference type="NCBI Taxonomy" id="109957"/>
    <lineage>
        <taxon>Eukaryota</taxon>
        <taxon>Fungi</taxon>
        <taxon>Fungi incertae sedis</taxon>
        <taxon>Chytridiomycota</taxon>
        <taxon>Chytridiomycota incertae sedis</taxon>
        <taxon>Chytridiomycetes</taxon>
        <taxon>Chytridiales</taxon>
        <taxon>Chytriomycetaceae</taxon>
        <taxon>Physocladia</taxon>
    </lineage>
</organism>
<comment type="caution">
    <text evidence="1">The sequence shown here is derived from an EMBL/GenBank/DDBJ whole genome shotgun (WGS) entry which is preliminary data.</text>
</comment>
<protein>
    <submittedName>
        <fullName evidence="1">Uncharacterized protein</fullName>
    </submittedName>
</protein>
<gene>
    <name evidence="1" type="ORF">HK100_002187</name>
</gene>
<keyword evidence="2" id="KW-1185">Reference proteome</keyword>
<dbReference type="AlphaFoldDB" id="A0AAD5TAM1"/>
<name>A0AAD5TAM1_9FUNG</name>
<accession>A0AAD5TAM1</accession>
<reference evidence="1" key="1">
    <citation type="submission" date="2020-05" db="EMBL/GenBank/DDBJ databases">
        <title>Phylogenomic resolution of chytrid fungi.</title>
        <authorList>
            <person name="Stajich J.E."/>
            <person name="Amses K."/>
            <person name="Simmons R."/>
            <person name="Seto K."/>
            <person name="Myers J."/>
            <person name="Bonds A."/>
            <person name="Quandt C.A."/>
            <person name="Barry K."/>
            <person name="Liu P."/>
            <person name="Grigoriev I."/>
            <person name="Longcore J.E."/>
            <person name="James T.Y."/>
        </authorList>
    </citation>
    <scope>NUCLEOTIDE SEQUENCE</scope>
    <source>
        <strain evidence="1">JEL0513</strain>
    </source>
</reference>
<dbReference type="Gene3D" id="3.20.20.140">
    <property type="entry name" value="Metal-dependent hydrolases"/>
    <property type="match status" value="1"/>
</dbReference>
<dbReference type="Proteomes" id="UP001211907">
    <property type="component" value="Unassembled WGS sequence"/>
</dbReference>
<evidence type="ECO:0000313" key="2">
    <source>
        <dbReference type="Proteomes" id="UP001211907"/>
    </source>
</evidence>
<dbReference type="InterPro" id="IPR032466">
    <property type="entry name" value="Metal_Hydrolase"/>
</dbReference>
<evidence type="ECO:0000313" key="1">
    <source>
        <dbReference type="EMBL" id="KAJ3142518.1"/>
    </source>
</evidence>